<reference evidence="1 2" key="1">
    <citation type="submission" date="2014-06" db="EMBL/GenBank/DDBJ databases">
        <authorList>
            <person name="Ju J."/>
            <person name="Zhang J."/>
        </authorList>
    </citation>
    <scope>NUCLEOTIDE SEQUENCE [LARGE SCALE GENOMIC DNA]</scope>
    <source>
        <strain evidence="1 2">DsW_47</strain>
    </source>
</reference>
<dbReference type="GO" id="GO:0005886">
    <property type="term" value="C:plasma membrane"/>
    <property type="evidence" value="ECO:0007669"/>
    <property type="project" value="TreeGrafter"/>
</dbReference>
<dbReference type="GO" id="GO:0006270">
    <property type="term" value="P:DNA replication initiation"/>
    <property type="evidence" value="ECO:0007669"/>
    <property type="project" value="TreeGrafter"/>
</dbReference>
<dbReference type="Gene3D" id="1.10.8.60">
    <property type="match status" value="1"/>
</dbReference>
<dbReference type="AlphaFoldDB" id="A0A1Z5YV26"/>
<dbReference type="InterPro" id="IPR027417">
    <property type="entry name" value="P-loop_NTPase"/>
</dbReference>
<sequence>MTRNTGTKAVQKPVILPSRQGEALHGGGGEGYFAPLMPDDGMSDGQASSRAPAQIALPFAYRPRFGRSDFVAAPSNAAARAWVLDAEAQWRWPEGRMVLWGDEGTGKTHLLSIWAARHGAPVVEGSLLNAHDVAALFEEGGFRVLALDNADRVQNERDLLHLINLVREQRMVLLMAARTPPARWQGILPDLASRVRATSSVPIGQAEEALLRRLFLRLLAERQIVVAQPVTEWLLRRLPRTARAIRDIAERLDHAALASGGKITRALASTILEDAQHERDREDNL</sequence>
<dbReference type="Proteomes" id="UP000196086">
    <property type="component" value="Unassembled WGS sequence"/>
</dbReference>
<dbReference type="PANTHER" id="PTHR30050">
    <property type="entry name" value="CHROMOSOMAL REPLICATION INITIATOR PROTEIN DNAA"/>
    <property type="match status" value="1"/>
</dbReference>
<proteinExistence type="predicted"/>
<dbReference type="GO" id="GO:0003688">
    <property type="term" value="F:DNA replication origin binding"/>
    <property type="evidence" value="ECO:0007669"/>
    <property type="project" value="TreeGrafter"/>
</dbReference>
<comment type="caution">
    <text evidence="1">The sequence shown here is derived from an EMBL/GenBank/DDBJ whole genome shotgun (WGS) entry which is preliminary data.</text>
</comment>
<organism evidence="1 2">
    <name type="scientific">Acetobacter cibinongensis</name>
    <dbReference type="NCBI Taxonomy" id="146475"/>
    <lineage>
        <taxon>Bacteria</taxon>
        <taxon>Pseudomonadati</taxon>
        <taxon>Pseudomonadota</taxon>
        <taxon>Alphaproteobacteria</taxon>
        <taxon>Acetobacterales</taxon>
        <taxon>Acetobacteraceae</taxon>
        <taxon>Acetobacter</taxon>
    </lineage>
</organism>
<dbReference type="EMBL" id="JOMQ01000029">
    <property type="protein sequence ID" value="OUJ02428.1"/>
    <property type="molecule type" value="Genomic_DNA"/>
</dbReference>
<dbReference type="Gene3D" id="3.40.50.300">
    <property type="entry name" value="P-loop containing nucleotide triphosphate hydrolases"/>
    <property type="match status" value="1"/>
</dbReference>
<dbReference type="PANTHER" id="PTHR30050:SF5">
    <property type="entry name" value="DNAA REGULATORY INACTIVATOR HDA"/>
    <property type="match status" value="1"/>
</dbReference>
<evidence type="ECO:0000313" key="2">
    <source>
        <dbReference type="Proteomes" id="UP000196086"/>
    </source>
</evidence>
<name>A0A1Z5YV26_9PROT</name>
<evidence type="ECO:0000313" key="1">
    <source>
        <dbReference type="EMBL" id="OUJ02428.1"/>
    </source>
</evidence>
<protein>
    <submittedName>
        <fullName evidence="1">Chromosomal replication initiator protein DnaA</fullName>
    </submittedName>
</protein>
<dbReference type="SUPFAM" id="SSF52540">
    <property type="entry name" value="P-loop containing nucleoside triphosphate hydrolases"/>
    <property type="match status" value="1"/>
</dbReference>
<gene>
    <name evidence="1" type="ORF">HK14_06145</name>
</gene>
<accession>A0A1Z5YV26</accession>